<evidence type="ECO:0000313" key="2">
    <source>
        <dbReference type="Proteomes" id="UP000214646"/>
    </source>
</evidence>
<dbReference type="AlphaFoldDB" id="A0A225DH83"/>
<sequence>MTYLDADGQVQERFDWEMLRSGPVTLFRKPAVLAESVTWLERHDYTVAQADCENCRSEEEVLWAIGGALAFYRWPCPGLDGFNDDCRYIKVPTKGGFAVVLHRFDAVAVAFPEFARHVLDILARESWYNLLFGRRLICMVRSEDLWIQFGPVGGCEPRWNWREWSNADRV</sequence>
<protein>
    <submittedName>
        <fullName evidence="1">Uncharacterized protein</fullName>
    </submittedName>
</protein>
<gene>
    <name evidence="1" type="ORF">FRUB_08020</name>
</gene>
<keyword evidence="2" id="KW-1185">Reference proteome</keyword>
<organism evidence="1 2">
    <name type="scientific">Fimbriiglobus ruber</name>
    <dbReference type="NCBI Taxonomy" id="1908690"/>
    <lineage>
        <taxon>Bacteria</taxon>
        <taxon>Pseudomonadati</taxon>
        <taxon>Planctomycetota</taxon>
        <taxon>Planctomycetia</taxon>
        <taxon>Gemmatales</taxon>
        <taxon>Gemmataceae</taxon>
        <taxon>Fimbriiglobus</taxon>
    </lineage>
</organism>
<dbReference type="Proteomes" id="UP000214646">
    <property type="component" value="Unassembled WGS sequence"/>
</dbReference>
<reference evidence="2" key="1">
    <citation type="submission" date="2017-06" db="EMBL/GenBank/DDBJ databases">
        <title>Genome analysis of Fimbriiglobus ruber SP5, the first member of the order Planctomycetales with confirmed chitinolytic capability.</title>
        <authorList>
            <person name="Ravin N.V."/>
            <person name="Rakitin A.L."/>
            <person name="Ivanova A.A."/>
            <person name="Beletsky A.V."/>
            <person name="Kulichevskaya I.S."/>
            <person name="Mardanov A.V."/>
            <person name="Dedysh S.N."/>
        </authorList>
    </citation>
    <scope>NUCLEOTIDE SEQUENCE [LARGE SCALE GENOMIC DNA]</scope>
    <source>
        <strain evidence="2">SP5</strain>
    </source>
</reference>
<comment type="caution">
    <text evidence="1">The sequence shown here is derived from an EMBL/GenBank/DDBJ whole genome shotgun (WGS) entry which is preliminary data.</text>
</comment>
<dbReference type="EMBL" id="NIDE01000017">
    <property type="protein sequence ID" value="OWK35457.1"/>
    <property type="molecule type" value="Genomic_DNA"/>
</dbReference>
<proteinExistence type="predicted"/>
<name>A0A225DH83_9BACT</name>
<evidence type="ECO:0000313" key="1">
    <source>
        <dbReference type="EMBL" id="OWK35457.1"/>
    </source>
</evidence>
<accession>A0A225DH83</accession>